<dbReference type="EMBL" id="VSRR010056324">
    <property type="protein sequence ID" value="MPC81227.1"/>
    <property type="molecule type" value="Genomic_DNA"/>
</dbReference>
<dbReference type="AlphaFoldDB" id="A0A5B7II41"/>
<keyword evidence="2" id="KW-1185">Reference proteome</keyword>
<proteinExistence type="predicted"/>
<reference evidence="1 2" key="1">
    <citation type="submission" date="2019-05" db="EMBL/GenBank/DDBJ databases">
        <title>Another draft genome of Portunus trituberculatus and its Hox gene families provides insights of decapod evolution.</title>
        <authorList>
            <person name="Jeong J.-H."/>
            <person name="Song I."/>
            <person name="Kim S."/>
            <person name="Choi T."/>
            <person name="Kim D."/>
            <person name="Ryu S."/>
            <person name="Kim W."/>
        </authorList>
    </citation>
    <scope>NUCLEOTIDE SEQUENCE [LARGE SCALE GENOMIC DNA]</scope>
    <source>
        <tissue evidence="1">Muscle</tissue>
    </source>
</reference>
<comment type="caution">
    <text evidence="1">The sequence shown here is derived from an EMBL/GenBank/DDBJ whole genome shotgun (WGS) entry which is preliminary data.</text>
</comment>
<dbReference type="Proteomes" id="UP000324222">
    <property type="component" value="Unassembled WGS sequence"/>
</dbReference>
<protein>
    <submittedName>
        <fullName evidence="1">Uncharacterized protein</fullName>
    </submittedName>
</protein>
<name>A0A5B7II41_PORTR</name>
<organism evidence="1 2">
    <name type="scientific">Portunus trituberculatus</name>
    <name type="common">Swimming crab</name>
    <name type="synonym">Neptunus trituberculatus</name>
    <dbReference type="NCBI Taxonomy" id="210409"/>
    <lineage>
        <taxon>Eukaryota</taxon>
        <taxon>Metazoa</taxon>
        <taxon>Ecdysozoa</taxon>
        <taxon>Arthropoda</taxon>
        <taxon>Crustacea</taxon>
        <taxon>Multicrustacea</taxon>
        <taxon>Malacostraca</taxon>
        <taxon>Eumalacostraca</taxon>
        <taxon>Eucarida</taxon>
        <taxon>Decapoda</taxon>
        <taxon>Pleocyemata</taxon>
        <taxon>Brachyura</taxon>
        <taxon>Eubrachyura</taxon>
        <taxon>Portunoidea</taxon>
        <taxon>Portunidae</taxon>
        <taxon>Portuninae</taxon>
        <taxon>Portunus</taxon>
    </lineage>
</organism>
<evidence type="ECO:0000313" key="2">
    <source>
        <dbReference type="Proteomes" id="UP000324222"/>
    </source>
</evidence>
<gene>
    <name evidence="1" type="ORF">E2C01_075834</name>
</gene>
<evidence type="ECO:0000313" key="1">
    <source>
        <dbReference type="EMBL" id="MPC81227.1"/>
    </source>
</evidence>
<accession>A0A5B7II41</accession>
<sequence length="94" mass="10459">MNVTNPTSIRLRRQETELGVPVCSMFTKPRWASSRTLSSCRMLEGGTPLAPDGLCELASQNRVNGACRPEERLNKAQEVTLVLEFSLLLILSRI</sequence>